<dbReference type="Gene3D" id="3.40.50.720">
    <property type="entry name" value="NAD(P)-binding Rossmann-like Domain"/>
    <property type="match status" value="1"/>
</dbReference>
<reference evidence="2 3" key="1">
    <citation type="submission" date="2020-03" db="EMBL/GenBank/DDBJ databases">
        <title>FDA dAtabase for Regulatory Grade micrObial Sequences (FDA-ARGOS): Supporting development and validation of Infectious Disease Dx tests.</title>
        <authorList>
            <person name="Campos J."/>
            <person name="Goldberg B."/>
            <person name="Tallon L."/>
            <person name="Sadzewicz L."/>
            <person name="Vavikolanu K."/>
            <person name="Mehta A."/>
            <person name="Aluvathingal J."/>
            <person name="Nadendla S."/>
            <person name="Nandy P."/>
            <person name="Geyer C."/>
            <person name="Yan Y."/>
            <person name="Sichtig H."/>
        </authorList>
    </citation>
    <scope>NUCLEOTIDE SEQUENCE [LARGE SCALE GENOMIC DNA]</scope>
    <source>
        <strain evidence="2 3">FDAARGOS_656</strain>
    </source>
</reference>
<dbReference type="SUPFAM" id="SSF50129">
    <property type="entry name" value="GroES-like"/>
    <property type="match status" value="1"/>
</dbReference>
<feature type="domain" description="Enoyl reductase (ER)" evidence="1">
    <location>
        <begin position="8"/>
        <end position="312"/>
    </location>
</feature>
<dbReference type="InterPro" id="IPR011032">
    <property type="entry name" value="GroES-like_sf"/>
</dbReference>
<dbReference type="Pfam" id="PF08240">
    <property type="entry name" value="ADH_N"/>
    <property type="match status" value="1"/>
</dbReference>
<dbReference type="AlphaFoldDB" id="A0A8H6BXF1"/>
<accession>A0A8H6BXF1</accession>
<dbReference type="SMART" id="SM00829">
    <property type="entry name" value="PKS_ER"/>
    <property type="match status" value="1"/>
</dbReference>
<gene>
    <name evidence="2" type="ORF">FOB64_004494</name>
</gene>
<protein>
    <submittedName>
        <fullName evidence="2">Zinc-binding dehydrogenase family protein</fullName>
    </submittedName>
</protein>
<evidence type="ECO:0000313" key="2">
    <source>
        <dbReference type="EMBL" id="KAF6067057.1"/>
    </source>
</evidence>
<dbReference type="InterPro" id="IPR020843">
    <property type="entry name" value="ER"/>
</dbReference>
<dbReference type="CDD" id="cd08249">
    <property type="entry name" value="enoyl_reductase_like"/>
    <property type="match status" value="1"/>
</dbReference>
<dbReference type="EMBL" id="JABWAD010000055">
    <property type="protein sequence ID" value="KAF6067057.1"/>
    <property type="molecule type" value="Genomic_DNA"/>
</dbReference>
<dbReference type="SUPFAM" id="SSF51735">
    <property type="entry name" value="NAD(P)-binding Rossmann-fold domains"/>
    <property type="match status" value="1"/>
</dbReference>
<dbReference type="PANTHER" id="PTHR45348">
    <property type="entry name" value="HYPOTHETICAL OXIDOREDUCTASE (EUROFUNG)"/>
    <property type="match status" value="1"/>
</dbReference>
<sequence>MKAAVVPESVTETKLAEVKEIPKPTIGDDQILIKAEAAAVNPTDWKHIVFQMSKPGDVIGSDVSGTVEEVGSKVTNFKKGDTVSSFIIGNISPDSGAFATNSSTIKSYEGAASVTLGLSTIGISFSHYLNIGKHKKEGDSILIWGGATATGILAIQVAKLVYNLNVITTASPKNHAFLKELGADHTLDYNDPNVIENLKALGPIKFGLDTIANTTTFQGLYDATAGTPEVYLDSLLGLDGKSIKTDPSRENSVHWGYTLAYLCVIKEKSLGPTKFVQTPELVDDYLKWWNEVLPTFIGKIKHANLKILGDGLASANEALQLSRDSKVSAQKIVFTV</sequence>
<evidence type="ECO:0000313" key="3">
    <source>
        <dbReference type="Proteomes" id="UP000536275"/>
    </source>
</evidence>
<dbReference type="InterPro" id="IPR013149">
    <property type="entry name" value="ADH-like_C"/>
</dbReference>
<dbReference type="Pfam" id="PF00107">
    <property type="entry name" value="ADH_zinc_N"/>
    <property type="match status" value="1"/>
</dbReference>
<evidence type="ECO:0000259" key="1">
    <source>
        <dbReference type="SMART" id="SM00829"/>
    </source>
</evidence>
<organism evidence="2 3">
    <name type="scientific">Candida albicans</name>
    <name type="common">Yeast</name>
    <dbReference type="NCBI Taxonomy" id="5476"/>
    <lineage>
        <taxon>Eukaryota</taxon>
        <taxon>Fungi</taxon>
        <taxon>Dikarya</taxon>
        <taxon>Ascomycota</taxon>
        <taxon>Saccharomycotina</taxon>
        <taxon>Pichiomycetes</taxon>
        <taxon>Debaryomycetaceae</taxon>
        <taxon>Candida/Lodderomyces clade</taxon>
        <taxon>Candida</taxon>
    </lineage>
</organism>
<dbReference type="Proteomes" id="UP000536275">
    <property type="component" value="Unassembled WGS sequence"/>
</dbReference>
<proteinExistence type="predicted"/>
<dbReference type="Gene3D" id="3.90.180.10">
    <property type="entry name" value="Medium-chain alcohol dehydrogenases, catalytic domain"/>
    <property type="match status" value="1"/>
</dbReference>
<name>A0A8H6BXF1_CANAX</name>
<dbReference type="PANTHER" id="PTHR45348:SF2">
    <property type="entry name" value="ZINC-TYPE ALCOHOL DEHYDROGENASE-LIKE PROTEIN C2E1P3.01"/>
    <property type="match status" value="1"/>
</dbReference>
<dbReference type="InterPro" id="IPR013154">
    <property type="entry name" value="ADH-like_N"/>
</dbReference>
<dbReference type="InterPro" id="IPR036291">
    <property type="entry name" value="NAD(P)-bd_dom_sf"/>
</dbReference>
<dbReference type="GO" id="GO:0016651">
    <property type="term" value="F:oxidoreductase activity, acting on NAD(P)H"/>
    <property type="evidence" value="ECO:0007669"/>
    <property type="project" value="InterPro"/>
</dbReference>
<dbReference type="InterPro" id="IPR047122">
    <property type="entry name" value="Trans-enoyl_RdTase-like"/>
</dbReference>
<comment type="caution">
    <text evidence="2">The sequence shown here is derived from an EMBL/GenBank/DDBJ whole genome shotgun (WGS) entry which is preliminary data.</text>
</comment>